<name>A0A846S6F7_9MICO</name>
<sequence>MSDAEESIPAEFVKGMSGIPDAADPFAPDDEDGEDDDGLASVCLPGIDAPL</sequence>
<accession>A0A846S6F7</accession>
<reference evidence="2 3" key="1">
    <citation type="submission" date="2020-03" db="EMBL/GenBank/DDBJ databases">
        <title>Sequencing the genomes of 1000 actinobacteria strains.</title>
        <authorList>
            <person name="Klenk H.-P."/>
        </authorList>
    </citation>
    <scope>NUCLEOTIDE SEQUENCE [LARGE SCALE GENOMIC DNA]</scope>
    <source>
        <strain evidence="2 3">DSM 18964</strain>
    </source>
</reference>
<dbReference type="EMBL" id="JAATJN010000001">
    <property type="protein sequence ID" value="NJC57651.1"/>
    <property type="molecule type" value="Genomic_DNA"/>
</dbReference>
<dbReference type="RefSeq" id="WP_209043974.1">
    <property type="nucleotide sequence ID" value="NZ_JAATJN010000001.1"/>
</dbReference>
<feature type="compositionally biased region" description="Acidic residues" evidence="1">
    <location>
        <begin position="27"/>
        <end position="38"/>
    </location>
</feature>
<dbReference type="Proteomes" id="UP000576792">
    <property type="component" value="Unassembled WGS sequence"/>
</dbReference>
<organism evidence="2 3">
    <name type="scientific">Brevibacterium marinum</name>
    <dbReference type="NCBI Taxonomy" id="418643"/>
    <lineage>
        <taxon>Bacteria</taxon>
        <taxon>Bacillati</taxon>
        <taxon>Actinomycetota</taxon>
        <taxon>Actinomycetes</taxon>
        <taxon>Micrococcales</taxon>
        <taxon>Brevibacteriaceae</taxon>
        <taxon>Brevibacterium</taxon>
    </lineage>
</organism>
<dbReference type="AlphaFoldDB" id="A0A846S6F7"/>
<keyword evidence="3" id="KW-1185">Reference proteome</keyword>
<evidence type="ECO:0000313" key="3">
    <source>
        <dbReference type="Proteomes" id="UP000576792"/>
    </source>
</evidence>
<proteinExistence type="predicted"/>
<evidence type="ECO:0000313" key="2">
    <source>
        <dbReference type="EMBL" id="NJC57651.1"/>
    </source>
</evidence>
<comment type="caution">
    <text evidence="2">The sequence shown here is derived from an EMBL/GenBank/DDBJ whole genome shotgun (WGS) entry which is preliminary data.</text>
</comment>
<protein>
    <submittedName>
        <fullName evidence="2">Uncharacterized protein</fullName>
    </submittedName>
</protein>
<evidence type="ECO:0000256" key="1">
    <source>
        <dbReference type="SAM" id="MobiDB-lite"/>
    </source>
</evidence>
<feature type="region of interest" description="Disordered" evidence="1">
    <location>
        <begin position="1"/>
        <end position="51"/>
    </location>
</feature>
<gene>
    <name evidence="2" type="ORF">BKA07_002686</name>
</gene>